<comment type="caution">
    <text evidence="1">The sequence shown here is derived from an EMBL/GenBank/DDBJ whole genome shotgun (WGS) entry which is preliminary data.</text>
</comment>
<dbReference type="RefSeq" id="WP_221306002.1">
    <property type="nucleotide sequence ID" value="NZ_JACHIG010000001.1"/>
</dbReference>
<gene>
    <name evidence="1" type="ORF">HNQ65_000110</name>
</gene>
<organism evidence="1 2">
    <name type="scientific">Prosthecobacter vanneervenii</name>
    <dbReference type="NCBI Taxonomy" id="48466"/>
    <lineage>
        <taxon>Bacteria</taxon>
        <taxon>Pseudomonadati</taxon>
        <taxon>Verrucomicrobiota</taxon>
        <taxon>Verrucomicrobiia</taxon>
        <taxon>Verrucomicrobiales</taxon>
        <taxon>Verrucomicrobiaceae</taxon>
        <taxon>Prosthecobacter</taxon>
    </lineage>
</organism>
<dbReference type="Proteomes" id="UP000590740">
    <property type="component" value="Unassembled WGS sequence"/>
</dbReference>
<keyword evidence="2" id="KW-1185">Reference proteome</keyword>
<dbReference type="InterPro" id="IPR025851">
    <property type="entry name" value="SUKH-4"/>
</dbReference>
<dbReference type="AlphaFoldDB" id="A0A7W7Y6K1"/>
<proteinExistence type="predicted"/>
<accession>A0A7W7Y6K1</accession>
<evidence type="ECO:0008006" key="3">
    <source>
        <dbReference type="Google" id="ProtNLM"/>
    </source>
</evidence>
<reference evidence="1 2" key="1">
    <citation type="submission" date="2020-08" db="EMBL/GenBank/DDBJ databases">
        <title>Genomic Encyclopedia of Type Strains, Phase IV (KMG-IV): sequencing the most valuable type-strain genomes for metagenomic binning, comparative biology and taxonomic classification.</title>
        <authorList>
            <person name="Goeker M."/>
        </authorList>
    </citation>
    <scope>NUCLEOTIDE SEQUENCE [LARGE SCALE GENOMIC DNA]</scope>
    <source>
        <strain evidence="1 2">DSM 12252</strain>
    </source>
</reference>
<evidence type="ECO:0000313" key="1">
    <source>
        <dbReference type="EMBL" id="MBB5030556.1"/>
    </source>
</evidence>
<dbReference type="Pfam" id="PF14435">
    <property type="entry name" value="SUKH-4"/>
    <property type="match status" value="1"/>
</dbReference>
<sequence length="159" mass="18195">MIEPINSMYFVGTPQIRWPREIFETHSIPAKTRDFLISVGLPECFEWPMFDFGIYDSDSSDLVIGESGDQPILIEATTGIVWFESEQPPIRILFNSSAELLSRYLQLVFEFQHVPDDDASLSQALMRMRSEMMALDPAAIGPAETCVWTRWLDEWEAGL</sequence>
<evidence type="ECO:0000313" key="2">
    <source>
        <dbReference type="Proteomes" id="UP000590740"/>
    </source>
</evidence>
<dbReference type="EMBL" id="JACHIG010000001">
    <property type="protein sequence ID" value="MBB5030556.1"/>
    <property type="molecule type" value="Genomic_DNA"/>
</dbReference>
<protein>
    <recommendedName>
        <fullName evidence="3">SUKH-4 immunity protein</fullName>
    </recommendedName>
</protein>
<name>A0A7W7Y6K1_9BACT</name>